<dbReference type="GO" id="GO:0070475">
    <property type="term" value="P:rRNA base methylation"/>
    <property type="evidence" value="ECO:0007669"/>
    <property type="project" value="TreeGrafter"/>
</dbReference>
<dbReference type="STRING" id="1445510.YC6258_02507"/>
<feature type="binding site" evidence="6">
    <location>
        <position position="273"/>
    </location>
    <ligand>
        <name>S-adenosyl-L-methionine</name>
        <dbReference type="ChEBI" id="CHEBI:59789"/>
    </ligand>
</feature>
<dbReference type="AlphaFoldDB" id="A0A0C5V4Z1"/>
<dbReference type="InterPro" id="IPR029063">
    <property type="entry name" value="SAM-dependent_MTases_sf"/>
</dbReference>
<dbReference type="InterPro" id="IPR012340">
    <property type="entry name" value="NA-bd_OB-fold"/>
</dbReference>
<evidence type="ECO:0000256" key="6">
    <source>
        <dbReference type="PROSITE-ProRule" id="PRU01024"/>
    </source>
</evidence>
<dbReference type="PROSITE" id="PS51687">
    <property type="entry name" value="SAM_MT_RNA_M5U"/>
    <property type="match status" value="1"/>
</dbReference>
<keyword evidence="3 6" id="KW-0808">Transferase</keyword>
<protein>
    <submittedName>
        <fullName evidence="9">SAM-dependent methyltransferase-like tRNA (Uracil-5-)-methyltransferase</fullName>
    </submittedName>
</protein>
<dbReference type="InterPro" id="IPR030390">
    <property type="entry name" value="MeTrfase_TrmA_AS"/>
</dbReference>
<dbReference type="Gene3D" id="3.40.50.150">
    <property type="entry name" value="Vaccinia Virus protein VP39"/>
    <property type="match status" value="1"/>
</dbReference>
<evidence type="ECO:0000256" key="5">
    <source>
        <dbReference type="ARBA" id="ARBA00023014"/>
    </source>
</evidence>
<feature type="domain" description="TRAM" evidence="8">
    <location>
        <begin position="17"/>
        <end position="75"/>
    </location>
</feature>
<name>A0A0C5V4Z1_9GAMM</name>
<feature type="binding site" evidence="6">
    <location>
        <position position="370"/>
    </location>
    <ligand>
        <name>S-adenosyl-L-methionine</name>
        <dbReference type="ChEBI" id="CHEBI:59789"/>
    </ligand>
</feature>
<dbReference type="GO" id="GO:0070041">
    <property type="term" value="F:rRNA (uridine-C5-)-methyltransferase activity"/>
    <property type="evidence" value="ECO:0007669"/>
    <property type="project" value="TreeGrafter"/>
</dbReference>
<feature type="active site" description="Nucleophile" evidence="6">
    <location>
        <position position="396"/>
    </location>
</feature>
<feature type="active site" evidence="7">
    <location>
        <position position="396"/>
    </location>
</feature>
<dbReference type="OrthoDB" id="9804590at2"/>
<keyword evidence="1" id="KW-0479">Metal-binding</keyword>
<evidence type="ECO:0000256" key="2">
    <source>
        <dbReference type="ARBA" id="ARBA00022603"/>
    </source>
</evidence>
<evidence type="ECO:0000313" key="10">
    <source>
        <dbReference type="Proteomes" id="UP000032266"/>
    </source>
</evidence>
<dbReference type="KEGG" id="gsn:YC6258_02507"/>
<evidence type="ECO:0000256" key="1">
    <source>
        <dbReference type="ARBA" id="ARBA00022485"/>
    </source>
</evidence>
<dbReference type="InterPro" id="IPR010280">
    <property type="entry name" value="U5_MeTrfase_fam"/>
</dbReference>
<dbReference type="PROSITE" id="PS01230">
    <property type="entry name" value="TRMA_1"/>
    <property type="match status" value="1"/>
</dbReference>
<dbReference type="Pfam" id="PF05958">
    <property type="entry name" value="tRNA_U5-meth_tr"/>
    <property type="match status" value="1"/>
</dbReference>
<dbReference type="Proteomes" id="UP000032266">
    <property type="component" value="Chromosome"/>
</dbReference>
<keyword evidence="5" id="KW-0411">Iron-sulfur</keyword>
<dbReference type="InterPro" id="IPR002792">
    <property type="entry name" value="TRAM_dom"/>
</dbReference>
<dbReference type="PATRIC" id="fig|1445510.3.peg.2463"/>
<reference evidence="9 10" key="1">
    <citation type="submission" date="2014-01" db="EMBL/GenBank/DDBJ databases">
        <title>Full genme sequencing of cellulolytic bacterium Gynuella sunshinyii YC6258T gen. nov., sp. nov.</title>
        <authorList>
            <person name="Khan H."/>
            <person name="Chung E.J."/>
            <person name="Chung Y.R."/>
        </authorList>
    </citation>
    <scope>NUCLEOTIDE SEQUENCE [LARGE SCALE GENOMIC DNA]</scope>
    <source>
        <strain evidence="9 10">YC6258</strain>
    </source>
</reference>
<gene>
    <name evidence="9" type="ORF">YC6258_02507</name>
</gene>
<dbReference type="Gene3D" id="2.40.50.140">
    <property type="entry name" value="Nucleic acid-binding proteins"/>
    <property type="match status" value="1"/>
</dbReference>
<sequence>MKRFKSFQSRKPMRVGTSLVGSVIELTIGKYDHHGQGIGWYEGNTVFVPQAMPEERVRVRVVEQKQTVLVAVVEQLLERSADRCEAFCPYYNDCGGCTLQHVPHEIQLQIKQQALADQLQRYSGLQPDNWLQPVIGEQIRTYRSRTKLALRQGKIGYKRGRSHELVAIEHCPITDLDWSVVVPVLKQLPLKQAEIEVCQDDQQRLGVHLILTVKPSQEQLARLQLSLSALTSDYEISVQGMPIVESHDHQLCYGLPGGAKTLNLAFRPSHFTQVNRRVNQLLVECAVNQLEPGNDDRIMDLFSGSGNFSLPLAARGASVFAYEGSEDLVQQGKLNARHNDLDIKFMVMDLFDSQAVKSLEGNQANKLLLDPPRSGAKQICEEMSRLNPERIVYVSCNPATLARDAGILVSQGYSLSRAGVLDMFPHTAHVESIAVFARARKK</sequence>
<keyword evidence="4 6" id="KW-0949">S-adenosyl-L-methionine</keyword>
<organism evidence="9 10">
    <name type="scientific">Gynuella sunshinyii YC6258</name>
    <dbReference type="NCBI Taxonomy" id="1445510"/>
    <lineage>
        <taxon>Bacteria</taxon>
        <taxon>Pseudomonadati</taxon>
        <taxon>Pseudomonadota</taxon>
        <taxon>Gammaproteobacteria</taxon>
        <taxon>Oceanospirillales</taxon>
        <taxon>Saccharospirillaceae</taxon>
        <taxon>Gynuella</taxon>
    </lineage>
</organism>
<comment type="similarity">
    <text evidence="6">Belongs to the class I-like SAM-binding methyltransferase superfamily. RNA M5U methyltransferase family.</text>
</comment>
<dbReference type="PANTHER" id="PTHR11061">
    <property type="entry name" value="RNA M5U METHYLTRANSFERASE"/>
    <property type="match status" value="1"/>
</dbReference>
<keyword evidence="1" id="KW-0004">4Fe-4S</keyword>
<feature type="binding site" evidence="6">
    <location>
        <position position="302"/>
    </location>
    <ligand>
        <name>S-adenosyl-L-methionine</name>
        <dbReference type="ChEBI" id="CHEBI:59789"/>
    </ligand>
</feature>
<evidence type="ECO:0000313" key="9">
    <source>
        <dbReference type="EMBL" id="AJQ94545.1"/>
    </source>
</evidence>
<keyword evidence="2 6" id="KW-0489">Methyltransferase</keyword>
<dbReference type="PANTHER" id="PTHR11061:SF49">
    <property type="entry name" value="23S RRNA (URACIL(1939)-C(5))-METHYLTRANSFERASE RLMD"/>
    <property type="match status" value="1"/>
</dbReference>
<dbReference type="CDD" id="cd02440">
    <property type="entry name" value="AdoMet_MTases"/>
    <property type="match status" value="1"/>
</dbReference>
<dbReference type="InterPro" id="IPR030391">
    <property type="entry name" value="MeTrfase_TrmA_CS"/>
</dbReference>
<proteinExistence type="inferred from homology"/>
<dbReference type="HOGENOM" id="CLU_014689_8_2_6"/>
<dbReference type="Gene3D" id="2.40.50.1070">
    <property type="match status" value="1"/>
</dbReference>
<dbReference type="SUPFAM" id="SSF50249">
    <property type="entry name" value="Nucleic acid-binding proteins"/>
    <property type="match status" value="1"/>
</dbReference>
<evidence type="ECO:0000256" key="4">
    <source>
        <dbReference type="ARBA" id="ARBA00022691"/>
    </source>
</evidence>
<evidence type="ECO:0000256" key="3">
    <source>
        <dbReference type="ARBA" id="ARBA00022679"/>
    </source>
</evidence>
<dbReference type="PROSITE" id="PS01231">
    <property type="entry name" value="TRMA_2"/>
    <property type="match status" value="1"/>
</dbReference>
<dbReference type="EMBL" id="CP007142">
    <property type="protein sequence ID" value="AJQ94545.1"/>
    <property type="molecule type" value="Genomic_DNA"/>
</dbReference>
<keyword evidence="10" id="KW-1185">Reference proteome</keyword>
<feature type="binding site" evidence="6">
    <location>
        <position position="323"/>
    </location>
    <ligand>
        <name>S-adenosyl-L-methionine</name>
        <dbReference type="ChEBI" id="CHEBI:59789"/>
    </ligand>
</feature>
<evidence type="ECO:0000259" key="8">
    <source>
        <dbReference type="PROSITE" id="PS50926"/>
    </source>
</evidence>
<dbReference type="PROSITE" id="PS50926">
    <property type="entry name" value="TRAM"/>
    <property type="match status" value="1"/>
</dbReference>
<keyword evidence="1" id="KW-0408">Iron</keyword>
<dbReference type="GO" id="GO:0051539">
    <property type="term" value="F:4 iron, 4 sulfur cluster binding"/>
    <property type="evidence" value="ECO:0007669"/>
    <property type="project" value="UniProtKB-KW"/>
</dbReference>
<dbReference type="Pfam" id="PF01938">
    <property type="entry name" value="TRAM"/>
    <property type="match status" value="1"/>
</dbReference>
<dbReference type="SUPFAM" id="SSF53335">
    <property type="entry name" value="S-adenosyl-L-methionine-dependent methyltransferases"/>
    <property type="match status" value="1"/>
</dbReference>
<accession>A0A0C5V4Z1</accession>
<evidence type="ECO:0000256" key="7">
    <source>
        <dbReference type="PROSITE-ProRule" id="PRU10015"/>
    </source>
</evidence>